<keyword evidence="1" id="KW-0175">Coiled coil</keyword>
<dbReference type="GeneID" id="8863329"/>
<name>D2VHL7_NAEGR</name>
<accession>D2VHL7</accession>
<dbReference type="Proteomes" id="UP000006671">
    <property type="component" value="Unassembled WGS sequence"/>
</dbReference>
<organism evidence="4">
    <name type="scientific">Naegleria gruberi</name>
    <name type="common">Amoeba</name>
    <dbReference type="NCBI Taxonomy" id="5762"/>
    <lineage>
        <taxon>Eukaryota</taxon>
        <taxon>Discoba</taxon>
        <taxon>Heterolobosea</taxon>
        <taxon>Tetramitia</taxon>
        <taxon>Eutetramitia</taxon>
        <taxon>Vahlkampfiidae</taxon>
        <taxon>Naegleria</taxon>
    </lineage>
</organism>
<feature type="coiled-coil region" evidence="1">
    <location>
        <begin position="166"/>
        <end position="193"/>
    </location>
</feature>
<dbReference type="AlphaFoldDB" id="D2VHL7"/>
<dbReference type="InParanoid" id="D2VHL7"/>
<dbReference type="KEGG" id="ngr:NAEGRDRAFT_68370"/>
<feature type="region of interest" description="Disordered" evidence="2">
    <location>
        <begin position="83"/>
        <end position="110"/>
    </location>
</feature>
<dbReference type="RefSeq" id="XP_002676446.1">
    <property type="nucleotide sequence ID" value="XM_002676400.1"/>
</dbReference>
<feature type="compositionally biased region" description="Polar residues" evidence="2">
    <location>
        <begin position="83"/>
        <end position="92"/>
    </location>
</feature>
<dbReference type="VEuPathDB" id="AmoebaDB:NAEGRDRAFT_68370"/>
<evidence type="ECO:0000313" key="3">
    <source>
        <dbReference type="EMBL" id="EFC43702.1"/>
    </source>
</evidence>
<sequence>MIPMVSSHKTHEKTTTKLIVNNTQKINQTIIYSKPSDMPLNKAPTSKISKRRKMRTNHTTSLPELNTLLSNLTITTSSLIRNSTNETSQHASPTHAPHVPHHTLNQSTSHSLPLTQTLSTLSQTSQHATHLKNFCFSKISEFKSSGGATTAGDVEMCMEEVTFEMVQELYEKMMRVQEELADALLEIEEMRREEIRIEIGRMVSNVVENGN</sequence>
<gene>
    <name evidence="3" type="ORF">NAEGRDRAFT_68370</name>
</gene>
<dbReference type="EMBL" id="GG738872">
    <property type="protein sequence ID" value="EFC43702.1"/>
    <property type="molecule type" value="Genomic_DNA"/>
</dbReference>
<evidence type="ECO:0000256" key="1">
    <source>
        <dbReference type="SAM" id="Coils"/>
    </source>
</evidence>
<reference evidence="3 4" key="1">
    <citation type="journal article" date="2010" name="Cell">
        <title>The genome of Naegleria gruberi illuminates early eukaryotic versatility.</title>
        <authorList>
            <person name="Fritz-Laylin L.K."/>
            <person name="Prochnik S.E."/>
            <person name="Ginger M.L."/>
            <person name="Dacks J.B."/>
            <person name="Carpenter M.L."/>
            <person name="Field M.C."/>
            <person name="Kuo A."/>
            <person name="Paredez A."/>
            <person name="Chapman J."/>
            <person name="Pham J."/>
            <person name="Shu S."/>
            <person name="Neupane R."/>
            <person name="Cipriano M."/>
            <person name="Mancuso J."/>
            <person name="Tu H."/>
            <person name="Salamov A."/>
            <person name="Lindquist E."/>
            <person name="Shapiro H."/>
            <person name="Lucas S."/>
            <person name="Grigoriev I.V."/>
            <person name="Cande W.Z."/>
            <person name="Fulton C."/>
            <person name="Rokhsar D.S."/>
            <person name="Dawson S.C."/>
        </authorList>
    </citation>
    <scope>NUCLEOTIDE SEQUENCE [LARGE SCALE GENOMIC DNA]</scope>
    <source>
        <strain evidence="3 4">NEG-M</strain>
    </source>
</reference>
<evidence type="ECO:0000256" key="2">
    <source>
        <dbReference type="SAM" id="MobiDB-lite"/>
    </source>
</evidence>
<protein>
    <submittedName>
        <fullName evidence="3">Predicted protein</fullName>
    </submittedName>
</protein>
<evidence type="ECO:0000313" key="4">
    <source>
        <dbReference type="Proteomes" id="UP000006671"/>
    </source>
</evidence>
<keyword evidence="4" id="KW-1185">Reference proteome</keyword>
<feature type="region of interest" description="Disordered" evidence="2">
    <location>
        <begin position="35"/>
        <end position="57"/>
    </location>
</feature>
<proteinExistence type="predicted"/>